<protein>
    <submittedName>
        <fullName evidence="1">Uncharacterized protein</fullName>
    </submittedName>
</protein>
<reference evidence="1 2" key="1">
    <citation type="journal article" date="2022" name="bioRxiv">
        <title>An ancient truncated duplication of the anti-Mullerian hormone receptor type 2 gene is a potential conserved master sex determinant in the Pangasiidae catfish family.</title>
        <authorList>
            <person name="Wen M."/>
            <person name="Pan Q."/>
            <person name="Jouanno E."/>
            <person name="Montfort J."/>
            <person name="Zahm M."/>
            <person name="Cabau C."/>
            <person name="Klopp C."/>
            <person name="Iampietro C."/>
            <person name="Roques C."/>
            <person name="Bouchez O."/>
            <person name="Castinel A."/>
            <person name="Donnadieu C."/>
            <person name="Parrinello H."/>
            <person name="Poncet C."/>
            <person name="Belmonte E."/>
            <person name="Gautier V."/>
            <person name="Avarre J.-C."/>
            <person name="Dugue R."/>
            <person name="Gustiano R."/>
            <person name="Ha T.T.T."/>
            <person name="Campet M."/>
            <person name="Sriphairoj K."/>
            <person name="Ribolli J."/>
            <person name="de Almeida F.L."/>
            <person name="Desvignes T."/>
            <person name="Postlethwait J.H."/>
            <person name="Bucao C.F."/>
            <person name="Robinson-Rechavi M."/>
            <person name="Bobe J."/>
            <person name="Herpin A."/>
            <person name="Guiguen Y."/>
        </authorList>
    </citation>
    <scope>NUCLEOTIDE SEQUENCE [LARGE SCALE GENOMIC DNA]</scope>
    <source>
        <strain evidence="1">YG-Dec2019</strain>
    </source>
</reference>
<evidence type="ECO:0000313" key="1">
    <source>
        <dbReference type="EMBL" id="MCI4374454.1"/>
    </source>
</evidence>
<accession>A0ACC5W5W7</accession>
<sequence length="260" mass="29173">MPRQPSSCMCDVERRSWRRSLQQVRFFCLLFSLLRGFHASAALTRLRLLRACGSDANRSFKALRQKKLNESGCSSSCSVGEFIMRYLVVLLGLMVAATVGLLGLIHSRRSMEFQLSKASYFETVKHRVTNDVLKELKSSIVEANTRMDQTKKHVEELTKNVKAAQEAADGKKAELNTCNDELKQIKAGTDAIEAERNKSETEFQQKKATMVEQINNLKIEAEKRSKVCDYIIKTSVEGMKLCGIVPVLPAVQKPETPKAA</sequence>
<name>A0ACC5W5W7_PANGG</name>
<proteinExistence type="predicted"/>
<keyword evidence="2" id="KW-1185">Reference proteome</keyword>
<organism evidence="1 2">
    <name type="scientific">Pangasianodon gigas</name>
    <name type="common">Mekong giant catfish</name>
    <name type="synonym">Pangasius gigas</name>
    <dbReference type="NCBI Taxonomy" id="30993"/>
    <lineage>
        <taxon>Eukaryota</taxon>
        <taxon>Metazoa</taxon>
        <taxon>Chordata</taxon>
        <taxon>Craniata</taxon>
        <taxon>Vertebrata</taxon>
        <taxon>Euteleostomi</taxon>
        <taxon>Actinopterygii</taxon>
        <taxon>Neopterygii</taxon>
        <taxon>Teleostei</taxon>
        <taxon>Ostariophysi</taxon>
        <taxon>Siluriformes</taxon>
        <taxon>Pangasiidae</taxon>
        <taxon>Pangasianodon</taxon>
    </lineage>
</organism>
<dbReference type="EMBL" id="CM040454">
    <property type="protein sequence ID" value="MCI4374454.1"/>
    <property type="molecule type" value="Genomic_DNA"/>
</dbReference>
<comment type="caution">
    <text evidence="1">The sequence shown here is derived from an EMBL/GenBank/DDBJ whole genome shotgun (WGS) entry which is preliminary data.</text>
</comment>
<gene>
    <name evidence="1" type="ORF">PGIGA_G00006480</name>
</gene>
<evidence type="ECO:0000313" key="2">
    <source>
        <dbReference type="Proteomes" id="UP000829447"/>
    </source>
</evidence>
<dbReference type="Proteomes" id="UP000829447">
    <property type="component" value="Linkage Group LG1"/>
</dbReference>